<dbReference type="Pfam" id="PF04658">
    <property type="entry name" value="TAFII55_N"/>
    <property type="match status" value="1"/>
</dbReference>
<proteinExistence type="inferred from homology"/>
<accession>A0A183PJR1</accession>
<dbReference type="STRING" id="31246.A0A183PJR1"/>
<keyword evidence="4" id="KW-0804">Transcription</keyword>
<organism evidence="6 7">
    <name type="scientific">Schistosoma mattheei</name>
    <dbReference type="NCBI Taxonomy" id="31246"/>
    <lineage>
        <taxon>Eukaryota</taxon>
        <taxon>Metazoa</taxon>
        <taxon>Spiralia</taxon>
        <taxon>Lophotrochozoa</taxon>
        <taxon>Platyhelminthes</taxon>
        <taxon>Trematoda</taxon>
        <taxon>Digenea</taxon>
        <taxon>Strigeidida</taxon>
        <taxon>Schistosomatoidea</taxon>
        <taxon>Schistosomatidae</taxon>
        <taxon>Schistosoma</taxon>
    </lineage>
</organism>
<evidence type="ECO:0000256" key="4">
    <source>
        <dbReference type="ARBA" id="ARBA00023163"/>
    </source>
</evidence>
<dbReference type="GO" id="GO:0005669">
    <property type="term" value="C:transcription factor TFIID complex"/>
    <property type="evidence" value="ECO:0007669"/>
    <property type="project" value="InterPro"/>
</dbReference>
<evidence type="ECO:0000256" key="2">
    <source>
        <dbReference type="ARBA" id="ARBA00009368"/>
    </source>
</evidence>
<evidence type="ECO:0000313" key="6">
    <source>
        <dbReference type="EMBL" id="VDP66309.1"/>
    </source>
</evidence>
<keyword evidence="3" id="KW-0805">Transcription regulation</keyword>
<dbReference type="InterPro" id="IPR006751">
    <property type="entry name" value="TAFII55_prot_cons_reg"/>
</dbReference>
<keyword evidence="5" id="KW-0539">Nucleus</keyword>
<dbReference type="InterPro" id="IPR037817">
    <property type="entry name" value="TAF7"/>
</dbReference>
<comment type="similarity">
    <text evidence="2">Belongs to the TAF7 family.</text>
</comment>
<sequence>MRHTIVRYNGQVYQGQIMDLPCIIESLKTTDKKNFYKTANICQMMICTQGDETGPLRGTAAYLDNRPGSRNKTFDISHENREFQFLHGITPPLKNVLHRRFRKTRRKRFVDMPKIEKEVKQLLRADLQAVNVK</sequence>
<dbReference type="Proteomes" id="UP000269396">
    <property type="component" value="Unassembled WGS sequence"/>
</dbReference>
<name>A0A183PJR1_9TREM</name>
<evidence type="ECO:0000256" key="3">
    <source>
        <dbReference type="ARBA" id="ARBA00023015"/>
    </source>
</evidence>
<dbReference type="PANTHER" id="PTHR12228">
    <property type="entry name" value="TRANSCRIPTION INITIATION FACTOR TFIID 55 KD SUBUNIT-RELATED"/>
    <property type="match status" value="1"/>
</dbReference>
<keyword evidence="7" id="KW-1185">Reference proteome</keyword>
<dbReference type="SMART" id="SM01370">
    <property type="entry name" value="TAFII55_N"/>
    <property type="match status" value="1"/>
</dbReference>
<evidence type="ECO:0000256" key="1">
    <source>
        <dbReference type="ARBA" id="ARBA00004123"/>
    </source>
</evidence>
<evidence type="ECO:0000313" key="7">
    <source>
        <dbReference type="Proteomes" id="UP000269396"/>
    </source>
</evidence>
<dbReference type="PANTHER" id="PTHR12228:SF0">
    <property type="entry name" value="TATA-BOX BINDING PROTEIN ASSOCIATED FACTOR 7"/>
    <property type="match status" value="1"/>
</dbReference>
<evidence type="ECO:0000256" key="5">
    <source>
        <dbReference type="ARBA" id="ARBA00023242"/>
    </source>
</evidence>
<dbReference type="GO" id="GO:0051123">
    <property type="term" value="P:RNA polymerase II preinitiation complex assembly"/>
    <property type="evidence" value="ECO:0007669"/>
    <property type="project" value="TreeGrafter"/>
</dbReference>
<protein>
    <submittedName>
        <fullName evidence="6">Uncharacterized protein</fullName>
    </submittedName>
</protein>
<dbReference type="EMBL" id="UZAL01034819">
    <property type="protein sequence ID" value="VDP66309.1"/>
    <property type="molecule type" value="Genomic_DNA"/>
</dbReference>
<reference evidence="6 7" key="1">
    <citation type="submission" date="2018-11" db="EMBL/GenBank/DDBJ databases">
        <authorList>
            <consortium name="Pathogen Informatics"/>
        </authorList>
    </citation>
    <scope>NUCLEOTIDE SEQUENCE [LARGE SCALE GENOMIC DNA]</scope>
    <source>
        <strain>Denwood</strain>
        <strain evidence="7">Zambia</strain>
    </source>
</reference>
<comment type="subcellular location">
    <subcellularLocation>
        <location evidence="1">Nucleus</location>
    </subcellularLocation>
</comment>
<gene>
    <name evidence="6" type="ORF">SMTD_LOCUS14599</name>
</gene>
<dbReference type="CDD" id="cd08047">
    <property type="entry name" value="TAF7"/>
    <property type="match status" value="1"/>
</dbReference>
<dbReference type="AlphaFoldDB" id="A0A183PJR1"/>
<dbReference type="GO" id="GO:0016251">
    <property type="term" value="F:RNA polymerase II general transcription initiation factor activity"/>
    <property type="evidence" value="ECO:0007669"/>
    <property type="project" value="TreeGrafter"/>
</dbReference>